<accession>A0A7X5ZIT2</accession>
<proteinExistence type="predicted"/>
<keyword evidence="2" id="KW-0472">Membrane</keyword>
<dbReference type="AlphaFoldDB" id="A0A7X5ZIT2"/>
<evidence type="ECO:0000256" key="2">
    <source>
        <dbReference type="SAM" id="Phobius"/>
    </source>
</evidence>
<protein>
    <submittedName>
        <fullName evidence="3">Uncharacterized protein</fullName>
    </submittedName>
</protein>
<gene>
    <name evidence="3" type="ORF">HBF25_11870</name>
</gene>
<sequence length="52" mass="5232">MNRTRYYALIALIAALLVIFIVGAIHKGGPAGDVPDEGGRAPSGHSAEGGNG</sequence>
<name>A0A7X5ZIT2_9GAMM</name>
<feature type="region of interest" description="Disordered" evidence="1">
    <location>
        <begin position="31"/>
        <end position="52"/>
    </location>
</feature>
<evidence type="ECO:0000313" key="3">
    <source>
        <dbReference type="EMBL" id="NII07086.1"/>
    </source>
</evidence>
<keyword evidence="2" id="KW-1133">Transmembrane helix</keyword>
<keyword evidence="4" id="KW-1185">Reference proteome</keyword>
<dbReference type="Proteomes" id="UP000490980">
    <property type="component" value="Unassembled WGS sequence"/>
</dbReference>
<dbReference type="RefSeq" id="WP_166948662.1">
    <property type="nucleotide sequence ID" value="NZ_CP077072.1"/>
</dbReference>
<evidence type="ECO:0000256" key="1">
    <source>
        <dbReference type="SAM" id="MobiDB-lite"/>
    </source>
</evidence>
<dbReference type="EMBL" id="JAARLZ010000006">
    <property type="protein sequence ID" value="NII07086.1"/>
    <property type="molecule type" value="Genomic_DNA"/>
</dbReference>
<evidence type="ECO:0000313" key="4">
    <source>
        <dbReference type="Proteomes" id="UP000490980"/>
    </source>
</evidence>
<reference evidence="3 4" key="1">
    <citation type="submission" date="2020-03" db="EMBL/GenBank/DDBJ databases">
        <authorList>
            <person name="Lai Q."/>
        </authorList>
    </citation>
    <scope>NUCLEOTIDE SEQUENCE [LARGE SCALE GENOMIC DNA]</scope>
    <source>
        <strain evidence="3 4">CCUG 25036</strain>
    </source>
</reference>
<organism evidence="3 4">
    <name type="scientific">Luteibacter anthropi</name>
    <dbReference type="NCBI Taxonomy" id="564369"/>
    <lineage>
        <taxon>Bacteria</taxon>
        <taxon>Pseudomonadati</taxon>
        <taxon>Pseudomonadota</taxon>
        <taxon>Gammaproteobacteria</taxon>
        <taxon>Lysobacterales</taxon>
        <taxon>Rhodanobacteraceae</taxon>
        <taxon>Luteibacter</taxon>
    </lineage>
</organism>
<feature type="transmembrane region" description="Helical" evidence="2">
    <location>
        <begin position="6"/>
        <end position="25"/>
    </location>
</feature>
<keyword evidence="2" id="KW-0812">Transmembrane</keyword>
<comment type="caution">
    <text evidence="3">The sequence shown here is derived from an EMBL/GenBank/DDBJ whole genome shotgun (WGS) entry which is preliminary data.</text>
</comment>